<name>A0A6N2N044_SALVM</name>
<dbReference type="EMBL" id="CAADRP010002040">
    <property type="protein sequence ID" value="VFU59949.1"/>
    <property type="molecule type" value="Genomic_DNA"/>
</dbReference>
<reference evidence="2" key="1">
    <citation type="submission" date="2019-03" db="EMBL/GenBank/DDBJ databases">
        <authorList>
            <person name="Mank J."/>
            <person name="Almeida P."/>
        </authorList>
    </citation>
    <scope>NUCLEOTIDE SEQUENCE</scope>
    <source>
        <strain evidence="2">78183</strain>
    </source>
</reference>
<feature type="transmembrane region" description="Helical" evidence="1">
    <location>
        <begin position="7"/>
        <end position="32"/>
    </location>
</feature>
<proteinExistence type="predicted"/>
<keyword evidence="1" id="KW-0472">Membrane</keyword>
<organism evidence="2">
    <name type="scientific">Salix viminalis</name>
    <name type="common">Common osier</name>
    <name type="synonym">Basket willow</name>
    <dbReference type="NCBI Taxonomy" id="40686"/>
    <lineage>
        <taxon>Eukaryota</taxon>
        <taxon>Viridiplantae</taxon>
        <taxon>Streptophyta</taxon>
        <taxon>Embryophyta</taxon>
        <taxon>Tracheophyta</taxon>
        <taxon>Spermatophyta</taxon>
        <taxon>Magnoliopsida</taxon>
        <taxon>eudicotyledons</taxon>
        <taxon>Gunneridae</taxon>
        <taxon>Pentapetalae</taxon>
        <taxon>rosids</taxon>
        <taxon>fabids</taxon>
        <taxon>Malpighiales</taxon>
        <taxon>Salicaceae</taxon>
        <taxon>Saliceae</taxon>
        <taxon>Salix</taxon>
    </lineage>
</organism>
<evidence type="ECO:0000256" key="1">
    <source>
        <dbReference type="SAM" id="Phobius"/>
    </source>
</evidence>
<gene>
    <name evidence="2" type="ORF">SVIM_LOCUS442789</name>
</gene>
<accession>A0A6N2N044</accession>
<sequence length="66" mass="7880">MHKGHEYLEYFLTFMVIAPSGKFTVLHLIWFVPVQWIVEYGNRCFRFVQVYSRKSAVGTFNICFVK</sequence>
<keyword evidence="1" id="KW-0812">Transmembrane</keyword>
<protein>
    <submittedName>
        <fullName evidence="2">Uncharacterized protein</fullName>
    </submittedName>
</protein>
<evidence type="ECO:0000313" key="2">
    <source>
        <dbReference type="EMBL" id="VFU59949.1"/>
    </source>
</evidence>
<keyword evidence="1" id="KW-1133">Transmembrane helix</keyword>
<dbReference type="AlphaFoldDB" id="A0A6N2N044"/>